<organism evidence="7 8">
    <name type="scientific">Potamilus streckersoni</name>
    <dbReference type="NCBI Taxonomy" id="2493646"/>
    <lineage>
        <taxon>Eukaryota</taxon>
        <taxon>Metazoa</taxon>
        <taxon>Spiralia</taxon>
        <taxon>Lophotrochozoa</taxon>
        <taxon>Mollusca</taxon>
        <taxon>Bivalvia</taxon>
        <taxon>Autobranchia</taxon>
        <taxon>Heteroconchia</taxon>
        <taxon>Palaeoheterodonta</taxon>
        <taxon>Unionida</taxon>
        <taxon>Unionoidea</taxon>
        <taxon>Unionidae</taxon>
        <taxon>Ambleminae</taxon>
        <taxon>Lampsilini</taxon>
        <taxon>Potamilus</taxon>
    </lineage>
</organism>
<keyword evidence="3 5" id="KW-0808">Transferase</keyword>
<reference evidence="7" key="3">
    <citation type="submission" date="2023-05" db="EMBL/GenBank/DDBJ databases">
        <authorList>
            <person name="Smith C.H."/>
        </authorList>
    </citation>
    <scope>NUCLEOTIDE SEQUENCE</scope>
    <source>
        <strain evidence="7">CHS0354</strain>
        <tissue evidence="7">Mantle</tissue>
    </source>
</reference>
<feature type="transmembrane region" description="Helical" evidence="6">
    <location>
        <begin position="324"/>
        <end position="344"/>
    </location>
</feature>
<evidence type="ECO:0000256" key="2">
    <source>
        <dbReference type="ARBA" id="ARBA00010441"/>
    </source>
</evidence>
<feature type="transmembrane region" description="Helical" evidence="6">
    <location>
        <begin position="266"/>
        <end position="288"/>
    </location>
</feature>
<gene>
    <name evidence="7" type="ORF">CHS0354_001176</name>
</gene>
<evidence type="ECO:0000256" key="6">
    <source>
        <dbReference type="SAM" id="Phobius"/>
    </source>
</evidence>
<evidence type="ECO:0000313" key="8">
    <source>
        <dbReference type="Proteomes" id="UP001195483"/>
    </source>
</evidence>
<keyword evidence="8" id="KW-1185">Reference proteome</keyword>
<protein>
    <recommendedName>
        <fullName evidence="9">Ethanolaminephosphotransferase</fullName>
    </recommendedName>
</protein>
<dbReference type="GO" id="GO:0006646">
    <property type="term" value="P:phosphatidylethanolamine biosynthetic process"/>
    <property type="evidence" value="ECO:0007669"/>
    <property type="project" value="TreeGrafter"/>
</dbReference>
<comment type="similarity">
    <text evidence="2 5">Belongs to the CDP-alcohol phosphatidyltransferase class-I family.</text>
</comment>
<dbReference type="EMBL" id="JAEAOA010000121">
    <property type="protein sequence ID" value="KAK3604496.1"/>
    <property type="molecule type" value="Genomic_DNA"/>
</dbReference>
<evidence type="ECO:0000256" key="5">
    <source>
        <dbReference type="RuleBase" id="RU003750"/>
    </source>
</evidence>
<dbReference type="GO" id="GO:0005789">
    <property type="term" value="C:endoplasmic reticulum membrane"/>
    <property type="evidence" value="ECO:0007669"/>
    <property type="project" value="TreeGrafter"/>
</dbReference>
<keyword evidence="6" id="KW-0812">Transmembrane</keyword>
<reference evidence="7" key="2">
    <citation type="journal article" date="2021" name="Genome Biol. Evol.">
        <title>Developing a high-quality reference genome for a parasitic bivalve with doubly uniparental inheritance (Bivalvia: Unionida).</title>
        <authorList>
            <person name="Smith C.H."/>
        </authorList>
    </citation>
    <scope>NUCLEOTIDE SEQUENCE</scope>
    <source>
        <strain evidence="7">CHS0354</strain>
        <tissue evidence="7">Mantle</tissue>
    </source>
</reference>
<proteinExistence type="inferred from homology"/>
<evidence type="ECO:0008006" key="9">
    <source>
        <dbReference type="Google" id="ProtNLM"/>
    </source>
</evidence>
<sequence length="389" mass="44866">MSAFRVLSTEILKGFDKYKYSSVDTGLVSVYITHPFWNWVVEFVPHWVAPNLLTLTGFAQLLVNFALLSYYDPHFYASSHHPECDPIPNWVWLVCAINNFVSHTLDGIDGKQARRTKSSSPLGELFDHGLDSWATMFIPTAMYSVFGRGEYGADVHRVYLVVIGIMFCFIASHWEKYNTGVLFLPWGYDIGQIAITVVYLITFFFGYEFWKFTIPVFNMTAATFFEYTCYVGFIGLTFPPTLWNIYKSYRDKTGHMRPFTEAMRPLVSTIILFSLMLTWSNFSSYNIVYQQPRLFYWTTGTVFAYITCKLIIAQMSNTRCELLNWLLIPLMTIVLTTSLLSLGVLELYLLWGYCLLVTITHVNFGVSVVKELCAHLKINAFRITKKTKE</sequence>
<dbReference type="InterPro" id="IPR000462">
    <property type="entry name" value="CDP-OH_P_trans"/>
</dbReference>
<evidence type="ECO:0000256" key="1">
    <source>
        <dbReference type="ARBA" id="ARBA00004370"/>
    </source>
</evidence>
<keyword evidence="6" id="KW-1133">Transmembrane helix</keyword>
<accession>A0AAE0T6E5</accession>
<reference evidence="7" key="1">
    <citation type="journal article" date="2021" name="Genome Biol. Evol.">
        <title>A High-Quality Reference Genome for a Parasitic Bivalve with Doubly Uniparental Inheritance (Bivalvia: Unionida).</title>
        <authorList>
            <person name="Smith C.H."/>
        </authorList>
    </citation>
    <scope>NUCLEOTIDE SEQUENCE</scope>
    <source>
        <strain evidence="7">CHS0354</strain>
    </source>
</reference>
<dbReference type="AlphaFoldDB" id="A0AAE0T6E5"/>
<feature type="transmembrane region" description="Helical" evidence="6">
    <location>
        <begin position="350"/>
        <end position="369"/>
    </location>
</feature>
<dbReference type="GO" id="GO:0004307">
    <property type="term" value="F:ethanolaminephosphotransferase activity"/>
    <property type="evidence" value="ECO:0007669"/>
    <property type="project" value="TreeGrafter"/>
</dbReference>
<dbReference type="PIRSF" id="PIRSF015665">
    <property type="entry name" value="CHOPT"/>
    <property type="match status" value="1"/>
</dbReference>
<feature type="transmembrane region" description="Helical" evidence="6">
    <location>
        <begin position="158"/>
        <end position="174"/>
    </location>
</feature>
<feature type="transmembrane region" description="Helical" evidence="6">
    <location>
        <begin position="227"/>
        <end position="246"/>
    </location>
</feature>
<feature type="transmembrane region" description="Helical" evidence="6">
    <location>
        <begin position="186"/>
        <end position="207"/>
    </location>
</feature>
<dbReference type="Pfam" id="PF01066">
    <property type="entry name" value="CDP-OH_P_transf"/>
    <property type="match status" value="1"/>
</dbReference>
<dbReference type="InterPro" id="IPR048254">
    <property type="entry name" value="CDP_ALCOHOL_P_TRANSF_CS"/>
</dbReference>
<dbReference type="InterPro" id="IPR014472">
    <property type="entry name" value="CHOPT"/>
</dbReference>
<dbReference type="PANTHER" id="PTHR10414">
    <property type="entry name" value="ETHANOLAMINEPHOSPHOTRANSFERASE"/>
    <property type="match status" value="1"/>
</dbReference>
<evidence type="ECO:0000256" key="4">
    <source>
        <dbReference type="ARBA" id="ARBA00023136"/>
    </source>
</evidence>
<evidence type="ECO:0000256" key="3">
    <source>
        <dbReference type="ARBA" id="ARBA00022679"/>
    </source>
</evidence>
<dbReference type="Gene3D" id="1.20.120.1760">
    <property type="match status" value="1"/>
</dbReference>
<dbReference type="FunFam" id="1.20.120.1760:FF:000016">
    <property type="entry name" value="ethanolaminephosphotransferase 1"/>
    <property type="match status" value="1"/>
</dbReference>
<dbReference type="GO" id="GO:0005794">
    <property type="term" value="C:Golgi apparatus"/>
    <property type="evidence" value="ECO:0007669"/>
    <property type="project" value="TreeGrafter"/>
</dbReference>
<keyword evidence="4 6" id="KW-0472">Membrane</keyword>
<comment type="caution">
    <text evidence="7">The sequence shown here is derived from an EMBL/GenBank/DDBJ whole genome shotgun (WGS) entry which is preliminary data.</text>
</comment>
<name>A0AAE0T6E5_9BIVA</name>
<dbReference type="PANTHER" id="PTHR10414:SF71">
    <property type="entry name" value="FI05338P"/>
    <property type="match status" value="1"/>
</dbReference>
<evidence type="ECO:0000313" key="7">
    <source>
        <dbReference type="EMBL" id="KAK3604496.1"/>
    </source>
</evidence>
<comment type="subcellular location">
    <subcellularLocation>
        <location evidence="1">Membrane</location>
    </subcellularLocation>
</comment>
<dbReference type="PROSITE" id="PS00379">
    <property type="entry name" value="CDP_ALCOHOL_P_TRANSF"/>
    <property type="match status" value="1"/>
</dbReference>
<dbReference type="InterPro" id="IPR043130">
    <property type="entry name" value="CDP-OH_PTrfase_TM_dom"/>
</dbReference>
<feature type="transmembrane region" description="Helical" evidence="6">
    <location>
        <begin position="294"/>
        <end position="312"/>
    </location>
</feature>
<dbReference type="Proteomes" id="UP001195483">
    <property type="component" value="Unassembled WGS sequence"/>
</dbReference>